<dbReference type="PANTHER" id="PTHR47074">
    <property type="entry name" value="BNAC02G40300D PROTEIN"/>
    <property type="match status" value="1"/>
</dbReference>
<dbReference type="InterPro" id="IPR036397">
    <property type="entry name" value="RNaseH_sf"/>
</dbReference>
<evidence type="ECO:0000313" key="2">
    <source>
        <dbReference type="EMBL" id="CAA7031135.1"/>
    </source>
</evidence>
<dbReference type="InterPro" id="IPR012337">
    <property type="entry name" value="RNaseH-like_sf"/>
</dbReference>
<dbReference type="OrthoDB" id="1113780at2759"/>
<name>A0A6D2IVA4_9BRAS</name>
<dbReference type="GO" id="GO:0004523">
    <property type="term" value="F:RNA-DNA hybrid ribonuclease activity"/>
    <property type="evidence" value="ECO:0007669"/>
    <property type="project" value="InterPro"/>
</dbReference>
<proteinExistence type="predicted"/>
<sequence length="297" mass="33307">MEAQHRTKNQTLYVESYEKRVTCGREPPSQECKHNGAMLNCGEAETTLHLLFSCDFAIKVWNLIPCTQTFDSRLVQSVRSGIEATKDAICLPTTGISTGPISLWVVWSIWKSRNQRVFESRRITPEDTATQALRNAREWQTSQIKPPERKIRSQYRPPTHPLTVTCNTDAAWNRERKTAGFGWIFSSREGVRMTQGSASESTIKSALLAEAISVHRALQHAKHLGLTHISVASDSQLLIKAIIRGIPHKELHGILHDILDLACFFLKISFRYVPRESNVIADKIAKNALATLGLGPV</sequence>
<dbReference type="Pfam" id="PF13456">
    <property type="entry name" value="RVT_3"/>
    <property type="match status" value="1"/>
</dbReference>
<protein>
    <recommendedName>
        <fullName evidence="1">RNase H type-1 domain-containing protein</fullName>
    </recommendedName>
</protein>
<evidence type="ECO:0000313" key="3">
    <source>
        <dbReference type="Proteomes" id="UP000467841"/>
    </source>
</evidence>
<dbReference type="Proteomes" id="UP000467841">
    <property type="component" value="Unassembled WGS sequence"/>
</dbReference>
<accession>A0A6D2IVA4</accession>
<dbReference type="PANTHER" id="PTHR47074:SF11">
    <property type="entry name" value="REVERSE TRANSCRIPTASE-LIKE PROTEIN"/>
    <property type="match status" value="1"/>
</dbReference>
<reference evidence="2" key="1">
    <citation type="submission" date="2020-01" db="EMBL/GenBank/DDBJ databases">
        <authorList>
            <person name="Mishra B."/>
        </authorList>
    </citation>
    <scope>NUCLEOTIDE SEQUENCE [LARGE SCALE GENOMIC DNA]</scope>
</reference>
<dbReference type="GO" id="GO:0003676">
    <property type="term" value="F:nucleic acid binding"/>
    <property type="evidence" value="ECO:0007669"/>
    <property type="project" value="InterPro"/>
</dbReference>
<dbReference type="Gene3D" id="3.30.420.10">
    <property type="entry name" value="Ribonuclease H-like superfamily/Ribonuclease H"/>
    <property type="match status" value="1"/>
</dbReference>
<dbReference type="InterPro" id="IPR002156">
    <property type="entry name" value="RNaseH_domain"/>
</dbReference>
<dbReference type="InterPro" id="IPR052929">
    <property type="entry name" value="RNase_H-like_EbsB-rel"/>
</dbReference>
<gene>
    <name evidence="2" type="ORF">MERR_LOCUS18370</name>
</gene>
<dbReference type="EMBL" id="CACVBM020001103">
    <property type="protein sequence ID" value="CAA7031135.1"/>
    <property type="molecule type" value="Genomic_DNA"/>
</dbReference>
<feature type="domain" description="RNase H type-1" evidence="1">
    <location>
        <begin position="167"/>
        <end position="288"/>
    </location>
</feature>
<dbReference type="SUPFAM" id="SSF53098">
    <property type="entry name" value="Ribonuclease H-like"/>
    <property type="match status" value="1"/>
</dbReference>
<comment type="caution">
    <text evidence="2">The sequence shown here is derived from an EMBL/GenBank/DDBJ whole genome shotgun (WGS) entry which is preliminary data.</text>
</comment>
<organism evidence="2 3">
    <name type="scientific">Microthlaspi erraticum</name>
    <dbReference type="NCBI Taxonomy" id="1685480"/>
    <lineage>
        <taxon>Eukaryota</taxon>
        <taxon>Viridiplantae</taxon>
        <taxon>Streptophyta</taxon>
        <taxon>Embryophyta</taxon>
        <taxon>Tracheophyta</taxon>
        <taxon>Spermatophyta</taxon>
        <taxon>Magnoliopsida</taxon>
        <taxon>eudicotyledons</taxon>
        <taxon>Gunneridae</taxon>
        <taxon>Pentapetalae</taxon>
        <taxon>rosids</taxon>
        <taxon>malvids</taxon>
        <taxon>Brassicales</taxon>
        <taxon>Brassicaceae</taxon>
        <taxon>Coluteocarpeae</taxon>
        <taxon>Microthlaspi</taxon>
    </lineage>
</organism>
<keyword evidence="3" id="KW-1185">Reference proteome</keyword>
<dbReference type="InterPro" id="IPR044730">
    <property type="entry name" value="RNase_H-like_dom_plant"/>
</dbReference>
<dbReference type="CDD" id="cd06222">
    <property type="entry name" value="RNase_H_like"/>
    <property type="match status" value="1"/>
</dbReference>
<dbReference type="AlphaFoldDB" id="A0A6D2IVA4"/>
<evidence type="ECO:0000259" key="1">
    <source>
        <dbReference type="Pfam" id="PF13456"/>
    </source>
</evidence>